<keyword evidence="9 12" id="KW-0511">Multifunctional enzyme</keyword>
<feature type="active site" evidence="12">
    <location>
        <position position="267"/>
    </location>
</feature>
<evidence type="ECO:0000256" key="8">
    <source>
        <dbReference type="ARBA" id="ARBA00022840"/>
    </source>
</evidence>
<dbReference type="Pfam" id="PF00294">
    <property type="entry name" value="PfkB"/>
    <property type="match status" value="1"/>
</dbReference>
<proteinExistence type="inferred from homology"/>
<keyword evidence="6 12" id="KW-0547">Nucleotide-binding</keyword>
<comment type="pathway">
    <text evidence="3">Bacterial outer membrane biogenesis; LPS core biosynthesis.</text>
</comment>
<dbReference type="Gene3D" id="3.40.1190.20">
    <property type="match status" value="1"/>
</dbReference>
<dbReference type="NCBIfam" id="TIGR02198">
    <property type="entry name" value="rfaE_dom_I"/>
    <property type="match status" value="1"/>
</dbReference>
<dbReference type="eggNOG" id="COG0615">
    <property type="taxonomic scope" value="Bacteria"/>
</dbReference>
<dbReference type="Gene3D" id="3.40.50.620">
    <property type="entry name" value="HUPs"/>
    <property type="match status" value="1"/>
</dbReference>
<dbReference type="EC" id="2.7.7.70" evidence="12"/>
<keyword evidence="4 12" id="KW-0808">Transferase</keyword>
<comment type="caution">
    <text evidence="15">The sequence shown here is derived from an EMBL/GenBank/DDBJ whole genome shotgun (WGS) entry which is preliminary data.</text>
</comment>
<feature type="domain" description="Carbohydrate kinase PfkB" evidence="13">
    <location>
        <begin position="10"/>
        <end position="305"/>
    </location>
</feature>
<dbReference type="GO" id="GO:0009244">
    <property type="term" value="P:lipopolysaccharide core region biosynthetic process"/>
    <property type="evidence" value="ECO:0007669"/>
    <property type="project" value="UniProtKB-UniPathway"/>
</dbReference>
<comment type="function">
    <text evidence="1 12">Catalyzes the phosphorylation of D-glycero-D-manno-heptose 7-phosphate at the C-1 position to selectively form D-glycero-beta-D-manno-heptose-1,7-bisphosphate.</text>
</comment>
<dbReference type="GO" id="GO:0033785">
    <property type="term" value="F:heptose 7-phosphate kinase activity"/>
    <property type="evidence" value="ECO:0007669"/>
    <property type="project" value="UniProtKB-UniRule"/>
</dbReference>
<dbReference type="eggNOG" id="COG2870">
    <property type="taxonomic scope" value="Bacteria"/>
</dbReference>
<dbReference type="InterPro" id="IPR002173">
    <property type="entry name" value="Carboh/pur_kinase_PfkB_CS"/>
</dbReference>
<keyword evidence="7 12" id="KW-0418">Kinase</keyword>
<evidence type="ECO:0000256" key="12">
    <source>
        <dbReference type="HAMAP-Rule" id="MF_01603"/>
    </source>
</evidence>
<dbReference type="AlphaFoldDB" id="V8C5C2"/>
<dbReference type="PANTHER" id="PTHR46969">
    <property type="entry name" value="BIFUNCTIONAL PROTEIN HLDE"/>
    <property type="match status" value="1"/>
</dbReference>
<keyword evidence="8 12" id="KW-0067">ATP-binding</keyword>
<dbReference type="PROSITE" id="PS00584">
    <property type="entry name" value="PFKB_KINASES_2"/>
    <property type="match status" value="1"/>
</dbReference>
<evidence type="ECO:0000256" key="11">
    <source>
        <dbReference type="ARBA" id="ARBA00047428"/>
    </source>
</evidence>
<evidence type="ECO:0000259" key="13">
    <source>
        <dbReference type="Pfam" id="PF00294"/>
    </source>
</evidence>
<feature type="region of interest" description="Cytidylyltransferase" evidence="12">
    <location>
        <begin position="345"/>
        <end position="476"/>
    </location>
</feature>
<dbReference type="InterPro" id="IPR014729">
    <property type="entry name" value="Rossmann-like_a/b/a_fold"/>
</dbReference>
<comment type="pathway">
    <text evidence="12">Nucleotide-sugar biosynthesis; ADP-L-glycero-beta-D-manno-heptose biosynthesis; ADP-L-glycero-beta-D-manno-heptose from D-glycero-beta-D-manno-heptose 7-phosphate: step 1/4.</text>
</comment>
<evidence type="ECO:0000259" key="14">
    <source>
        <dbReference type="Pfam" id="PF01467"/>
    </source>
</evidence>
<sequence>MLNLQKQHPKILVIGDLMVDHYIWGKCNRISPEAPVQVVNVKEENNRLGGACNVAANLIAFGAKVSLCGIIGKDEFGKWLINELHTQNIDITHIVQTSARPTTQKSRILISNQQVLRVDREKSDDIDEGLQDEILSTLKHKMRNFDAVILSDYAKGLLTPKLTKSLIKLAKSEGKPVLIDPKGSDYSKYQNATLLTPNKLEAQIATQITIKDDDSLKQAMKKLQKDCKLDICLVTLSEEGIAILDKKKLTKSPTIAKEVYDVTGAGDTVIAALAFALSGGLNIYEACHFANAAAAVVIGKIGSASANFSEIVAFLHNGSYSSSKVITKEELSTLLPSLREKKIIFSNGCFDLLHAGHIAYLQQARQLGDLLIVGLNSDNSVKRLKGQNRPINSQQDRALMLCALECVDFVVVFDEDTPLELIKLIKPHTLVKGSDYEGKEVVGSDIAKEVVLADFIKGKSSSLIIEKIAQKFGNKS</sequence>
<comment type="pathway">
    <text evidence="12">Nucleotide-sugar biosynthesis; ADP-L-glycero-beta-D-manno-heptose biosynthesis; ADP-L-glycero-beta-D-manno-heptose from D-glycero-beta-D-manno-heptose 7-phosphate: step 3/4.</text>
</comment>
<keyword evidence="16" id="KW-1185">Reference proteome</keyword>
<dbReference type="OrthoDB" id="9802794at2"/>
<dbReference type="PANTHER" id="PTHR46969:SF1">
    <property type="entry name" value="BIFUNCTIONAL PROTEIN HLDE"/>
    <property type="match status" value="1"/>
</dbReference>
<dbReference type="NCBIfam" id="TIGR02199">
    <property type="entry name" value="rfaE_dom_II"/>
    <property type="match status" value="1"/>
</dbReference>
<dbReference type="EMBL" id="AZJI01000009">
    <property type="protein sequence ID" value="ETD22559.1"/>
    <property type="molecule type" value="Genomic_DNA"/>
</dbReference>
<keyword evidence="10 12" id="KW-0119">Carbohydrate metabolism</keyword>
<dbReference type="RefSeq" id="WP_023928698.1">
    <property type="nucleotide sequence ID" value="NZ_KI669455.1"/>
</dbReference>
<comment type="catalytic activity">
    <reaction evidence="11 12">
        <text>D-glycero-beta-D-manno-heptose 1-phosphate + ATP + H(+) = ADP-D-glycero-beta-D-manno-heptose + diphosphate</text>
        <dbReference type="Rhea" id="RHEA:27465"/>
        <dbReference type="ChEBI" id="CHEBI:15378"/>
        <dbReference type="ChEBI" id="CHEBI:30616"/>
        <dbReference type="ChEBI" id="CHEBI:33019"/>
        <dbReference type="ChEBI" id="CHEBI:59967"/>
        <dbReference type="ChEBI" id="CHEBI:61593"/>
        <dbReference type="EC" id="2.7.7.70"/>
    </reaction>
</comment>
<evidence type="ECO:0000256" key="4">
    <source>
        <dbReference type="ARBA" id="ARBA00022679"/>
    </source>
</evidence>
<dbReference type="GO" id="GO:0097171">
    <property type="term" value="P:ADP-L-glycero-beta-D-manno-heptose biosynthetic process"/>
    <property type="evidence" value="ECO:0007669"/>
    <property type="project" value="UniProtKB-UniPathway"/>
</dbReference>
<dbReference type="HAMAP" id="MF_01603">
    <property type="entry name" value="HldE"/>
    <property type="match status" value="1"/>
</dbReference>
<dbReference type="CDD" id="cd01172">
    <property type="entry name" value="RfaE_like"/>
    <property type="match status" value="1"/>
</dbReference>
<dbReference type="GO" id="GO:0005829">
    <property type="term" value="C:cytosol"/>
    <property type="evidence" value="ECO:0007669"/>
    <property type="project" value="TreeGrafter"/>
</dbReference>
<dbReference type="InterPro" id="IPR011914">
    <property type="entry name" value="RfaE_dom_II"/>
</dbReference>
<protein>
    <recommendedName>
        <fullName evidence="12">Bifunctional protein HldE</fullName>
    </recommendedName>
    <domain>
        <recommendedName>
            <fullName evidence="12">D-beta-D-heptose 7-phosphate kinase</fullName>
            <ecNumber evidence="12">2.7.1.167</ecNumber>
        </recommendedName>
        <alternativeName>
            <fullName evidence="12">D-beta-D-heptose 7-phosphotransferase</fullName>
        </alternativeName>
        <alternativeName>
            <fullName evidence="12">D-glycero-beta-D-manno-heptose-7-phosphate kinase</fullName>
        </alternativeName>
    </domain>
    <domain>
        <recommendedName>
            <fullName evidence="12">D-beta-D-heptose 1-phosphate adenylyltransferase</fullName>
            <ecNumber evidence="12">2.7.7.70</ecNumber>
        </recommendedName>
        <alternativeName>
            <fullName evidence="12">D-glycero-beta-D-manno-heptose 1-phosphate adenylyltransferase</fullName>
        </alternativeName>
    </domain>
</protein>
<dbReference type="InterPro" id="IPR004821">
    <property type="entry name" value="Cyt_trans-like"/>
</dbReference>
<evidence type="ECO:0000313" key="16">
    <source>
        <dbReference type="Proteomes" id="UP000018731"/>
    </source>
</evidence>
<evidence type="ECO:0000256" key="5">
    <source>
        <dbReference type="ARBA" id="ARBA00022695"/>
    </source>
</evidence>
<comment type="function">
    <text evidence="2 12">Catalyzes the ADP transfer from ATP to D-glycero-beta-D-manno-heptose 1-phosphate, yielding ADP-D-glycero-beta-D-manno-heptose.</text>
</comment>
<accession>V8C5C2</accession>
<dbReference type="PATRIC" id="fig|1357400.3.peg.2540"/>
<gene>
    <name evidence="12" type="primary">hldE</name>
    <name evidence="15" type="ORF">HMPREF2086_01875</name>
</gene>
<dbReference type="PROSITE" id="PS00583">
    <property type="entry name" value="PFKB_KINASES_1"/>
    <property type="match status" value="1"/>
</dbReference>
<dbReference type="EC" id="2.7.1.167" evidence="12"/>
<evidence type="ECO:0000256" key="7">
    <source>
        <dbReference type="ARBA" id="ARBA00022777"/>
    </source>
</evidence>
<dbReference type="GO" id="GO:0033786">
    <property type="term" value="F:heptose-1-phosphate adenylyltransferase activity"/>
    <property type="evidence" value="ECO:0007669"/>
    <property type="project" value="UniProtKB-UniRule"/>
</dbReference>
<feature type="domain" description="Cytidyltransferase-like" evidence="14">
    <location>
        <begin position="347"/>
        <end position="436"/>
    </location>
</feature>
<dbReference type="SUPFAM" id="SSF52374">
    <property type="entry name" value="Nucleotidylyl transferase"/>
    <property type="match status" value="1"/>
</dbReference>
<dbReference type="FunFam" id="3.40.1190.20:FF:000002">
    <property type="entry name" value="Bifunctional protein HldE"/>
    <property type="match status" value="1"/>
</dbReference>
<dbReference type="UniPathway" id="UPA00958"/>
<feature type="binding site" evidence="12">
    <location>
        <begin position="198"/>
        <end position="201"/>
    </location>
    <ligand>
        <name>ATP</name>
        <dbReference type="ChEBI" id="CHEBI:30616"/>
    </ligand>
</feature>
<dbReference type="GO" id="GO:0005524">
    <property type="term" value="F:ATP binding"/>
    <property type="evidence" value="ECO:0007669"/>
    <property type="project" value="UniProtKB-UniRule"/>
</dbReference>
<dbReference type="InterPro" id="IPR029056">
    <property type="entry name" value="Ribokinase-like"/>
</dbReference>
<dbReference type="NCBIfam" id="TIGR00125">
    <property type="entry name" value="cyt_tran_rel"/>
    <property type="match status" value="1"/>
</dbReference>
<evidence type="ECO:0000256" key="1">
    <source>
        <dbReference type="ARBA" id="ARBA00002319"/>
    </source>
</evidence>
<keyword evidence="5 12" id="KW-0548">Nucleotidyltransferase</keyword>
<evidence type="ECO:0000256" key="9">
    <source>
        <dbReference type="ARBA" id="ARBA00023268"/>
    </source>
</evidence>
<dbReference type="STRING" id="1357400.HMPREF2086_01875"/>
<evidence type="ECO:0000256" key="3">
    <source>
        <dbReference type="ARBA" id="ARBA00004713"/>
    </source>
</evidence>
<comment type="similarity">
    <text evidence="12">In the N-terminal section; belongs to the carbohydrate kinase PfkB family.</text>
</comment>
<dbReference type="InterPro" id="IPR023030">
    <property type="entry name" value="Bifunc_HldE"/>
</dbReference>
<reference evidence="15 16" key="1">
    <citation type="journal article" date="2014" name="Genome Announc.">
        <title>Draft genome sequences of six enterohepatic helicobacter species isolated from humans and one from rhesus macaques.</title>
        <authorList>
            <person name="Shen Z."/>
            <person name="Sheh A."/>
            <person name="Young S.K."/>
            <person name="Abouelliel A."/>
            <person name="Ward D.V."/>
            <person name="Earl A.M."/>
            <person name="Fox J.G."/>
        </authorList>
    </citation>
    <scope>NUCLEOTIDE SEQUENCE [LARGE SCALE GENOMIC DNA]</scope>
    <source>
        <strain evidence="15 16">MIT 99-5501</strain>
    </source>
</reference>
<dbReference type="InterPro" id="IPR011611">
    <property type="entry name" value="PfkB_dom"/>
</dbReference>
<evidence type="ECO:0000256" key="2">
    <source>
        <dbReference type="ARBA" id="ARBA00003753"/>
    </source>
</evidence>
<evidence type="ECO:0000313" key="15">
    <source>
        <dbReference type="EMBL" id="ETD22559.1"/>
    </source>
</evidence>
<dbReference type="Pfam" id="PF01467">
    <property type="entry name" value="CTP_transf_like"/>
    <property type="match status" value="1"/>
</dbReference>
<dbReference type="GO" id="GO:0016773">
    <property type="term" value="F:phosphotransferase activity, alcohol group as acceptor"/>
    <property type="evidence" value="ECO:0007669"/>
    <property type="project" value="InterPro"/>
</dbReference>
<evidence type="ECO:0000256" key="6">
    <source>
        <dbReference type="ARBA" id="ARBA00022741"/>
    </source>
</evidence>
<feature type="region of interest" description="Ribokinase" evidence="12">
    <location>
        <begin position="1"/>
        <end position="321"/>
    </location>
</feature>
<comment type="similarity">
    <text evidence="12">In the C-terminal section; belongs to the cytidylyltransferase family.</text>
</comment>
<dbReference type="SUPFAM" id="SSF53613">
    <property type="entry name" value="Ribokinase-like"/>
    <property type="match status" value="1"/>
</dbReference>
<name>V8C5C2_9HELI</name>
<dbReference type="HOGENOM" id="CLU_021150_2_1_7"/>
<organism evidence="15 16">
    <name type="scientific">Helicobacter macacae MIT 99-5501</name>
    <dbReference type="NCBI Taxonomy" id="1357400"/>
    <lineage>
        <taxon>Bacteria</taxon>
        <taxon>Pseudomonadati</taxon>
        <taxon>Campylobacterota</taxon>
        <taxon>Epsilonproteobacteria</taxon>
        <taxon>Campylobacterales</taxon>
        <taxon>Helicobacteraceae</taxon>
        <taxon>Helicobacter</taxon>
    </lineage>
</organism>
<comment type="subunit">
    <text evidence="12">Homodimer.</text>
</comment>
<dbReference type="InterPro" id="IPR011913">
    <property type="entry name" value="RfaE_dom_I"/>
</dbReference>
<evidence type="ECO:0000256" key="10">
    <source>
        <dbReference type="ARBA" id="ARBA00023277"/>
    </source>
</evidence>
<dbReference type="Proteomes" id="UP000018731">
    <property type="component" value="Unassembled WGS sequence"/>
</dbReference>
<dbReference type="UniPathway" id="UPA00356">
    <property type="reaction ID" value="UER00437"/>
</dbReference>
<comment type="catalytic activity">
    <reaction evidence="12">
        <text>D-glycero-beta-D-manno-heptose 7-phosphate + ATP = D-glycero-beta-D-manno-heptose 1,7-bisphosphate + ADP + H(+)</text>
        <dbReference type="Rhea" id="RHEA:27473"/>
        <dbReference type="ChEBI" id="CHEBI:15378"/>
        <dbReference type="ChEBI" id="CHEBI:30616"/>
        <dbReference type="ChEBI" id="CHEBI:60204"/>
        <dbReference type="ChEBI" id="CHEBI:60208"/>
        <dbReference type="ChEBI" id="CHEBI:456216"/>
        <dbReference type="EC" id="2.7.1.167"/>
    </reaction>
</comment>